<dbReference type="Gene3D" id="3.40.1390.10">
    <property type="entry name" value="MurE/MurF, N-terminal domain"/>
    <property type="match status" value="1"/>
</dbReference>
<comment type="caution">
    <text evidence="8">The sequence shown here is derived from an EMBL/GenBank/DDBJ whole genome shotgun (WGS) entry which is preliminary data.</text>
</comment>
<dbReference type="eggNOG" id="COG1044">
    <property type="taxonomic scope" value="Bacteria"/>
</dbReference>
<dbReference type="EMBL" id="AUNB01000029">
    <property type="protein sequence ID" value="KEO59282.1"/>
    <property type="molecule type" value="Genomic_DNA"/>
</dbReference>
<dbReference type="OrthoDB" id="9784739at2"/>
<comment type="catalytic activity">
    <reaction evidence="7">
        <text>a UDP-3-O-[(3R)-3-hydroxyacyl]-alpha-D-glucosamine + a (3R)-hydroxyacyl-[ACP] = a UDP-2-N,3-O-bis[(3R)-3-hydroxyacyl]-alpha-D-glucosamine + holo-[ACP] + H(+)</text>
        <dbReference type="Rhea" id="RHEA:53836"/>
        <dbReference type="Rhea" id="RHEA-COMP:9685"/>
        <dbReference type="Rhea" id="RHEA-COMP:9945"/>
        <dbReference type="ChEBI" id="CHEBI:15378"/>
        <dbReference type="ChEBI" id="CHEBI:64479"/>
        <dbReference type="ChEBI" id="CHEBI:78827"/>
        <dbReference type="ChEBI" id="CHEBI:137740"/>
        <dbReference type="ChEBI" id="CHEBI:137748"/>
        <dbReference type="EC" id="2.3.1.191"/>
    </reaction>
</comment>
<dbReference type="EC" id="2.3.1.191" evidence="7"/>
<dbReference type="NCBIfam" id="TIGR01853">
    <property type="entry name" value="lipid_A_lpxD"/>
    <property type="match status" value="1"/>
</dbReference>
<gene>
    <name evidence="7" type="primary">lpxD</name>
    <name evidence="8" type="ORF">DT23_04175</name>
</gene>
<evidence type="ECO:0000256" key="3">
    <source>
        <dbReference type="ARBA" id="ARBA00022679"/>
    </source>
</evidence>
<comment type="subunit">
    <text evidence="7">Homotrimer.</text>
</comment>
<dbReference type="GO" id="GO:0016020">
    <property type="term" value="C:membrane"/>
    <property type="evidence" value="ECO:0007669"/>
    <property type="project" value="GOC"/>
</dbReference>
<evidence type="ECO:0000256" key="1">
    <source>
        <dbReference type="ARBA" id="ARBA00022516"/>
    </source>
</evidence>
<keyword evidence="5 7" id="KW-0443">Lipid metabolism</keyword>
<dbReference type="SUPFAM" id="SSF51161">
    <property type="entry name" value="Trimeric LpxA-like enzymes"/>
    <property type="match status" value="1"/>
</dbReference>
<comment type="similarity">
    <text evidence="7">Belongs to the transferase hexapeptide repeat family. LpxD subfamily.</text>
</comment>
<dbReference type="InterPro" id="IPR018357">
    <property type="entry name" value="Hexapep_transf_CS"/>
</dbReference>
<evidence type="ECO:0000256" key="7">
    <source>
        <dbReference type="HAMAP-Rule" id="MF_00523"/>
    </source>
</evidence>
<dbReference type="InterPro" id="IPR011004">
    <property type="entry name" value="Trimer_LpxA-like_sf"/>
</dbReference>
<dbReference type="InterPro" id="IPR007691">
    <property type="entry name" value="LpxD"/>
</dbReference>
<dbReference type="GO" id="GO:0009245">
    <property type="term" value="P:lipid A biosynthetic process"/>
    <property type="evidence" value="ECO:0007669"/>
    <property type="project" value="UniProtKB-UniRule"/>
</dbReference>
<dbReference type="PANTHER" id="PTHR43378:SF2">
    <property type="entry name" value="UDP-3-O-ACYLGLUCOSAMINE N-ACYLTRANSFERASE 1, MITOCHONDRIAL-RELATED"/>
    <property type="match status" value="1"/>
</dbReference>
<dbReference type="AlphaFoldDB" id="A0A074KCI8"/>
<proteinExistence type="inferred from homology"/>
<dbReference type="InterPro" id="IPR001451">
    <property type="entry name" value="Hexapep"/>
</dbReference>
<keyword evidence="1 7" id="KW-0444">Lipid biosynthesis</keyword>
<keyword evidence="6 7" id="KW-0012">Acyltransferase</keyword>
<dbReference type="NCBIfam" id="NF002060">
    <property type="entry name" value="PRK00892.1"/>
    <property type="match status" value="1"/>
</dbReference>
<evidence type="ECO:0000313" key="9">
    <source>
        <dbReference type="Proteomes" id="UP000027471"/>
    </source>
</evidence>
<comment type="pathway">
    <text evidence="7">Bacterial outer membrane biogenesis; LPS lipid A biosynthesis.</text>
</comment>
<dbReference type="Pfam" id="PF00132">
    <property type="entry name" value="Hexapep"/>
    <property type="match status" value="2"/>
</dbReference>
<keyword evidence="9" id="KW-1185">Reference proteome</keyword>
<evidence type="ECO:0000256" key="6">
    <source>
        <dbReference type="ARBA" id="ARBA00023315"/>
    </source>
</evidence>
<dbReference type="PANTHER" id="PTHR43378">
    <property type="entry name" value="UDP-3-O-ACYLGLUCOSAMINE N-ACYLTRANSFERASE"/>
    <property type="match status" value="1"/>
</dbReference>
<organism evidence="8 9">
    <name type="scientific">Thioclava indica</name>
    <dbReference type="NCBI Taxonomy" id="1353528"/>
    <lineage>
        <taxon>Bacteria</taxon>
        <taxon>Pseudomonadati</taxon>
        <taxon>Pseudomonadota</taxon>
        <taxon>Alphaproteobacteria</taxon>
        <taxon>Rhodobacterales</taxon>
        <taxon>Paracoccaceae</taxon>
        <taxon>Thioclava</taxon>
    </lineage>
</organism>
<dbReference type="Gene3D" id="2.160.10.10">
    <property type="entry name" value="Hexapeptide repeat proteins"/>
    <property type="match status" value="1"/>
</dbReference>
<dbReference type="UniPathway" id="UPA00973"/>
<evidence type="ECO:0000256" key="4">
    <source>
        <dbReference type="ARBA" id="ARBA00022737"/>
    </source>
</evidence>
<dbReference type="PROSITE" id="PS00101">
    <property type="entry name" value="HEXAPEP_TRANSFERASES"/>
    <property type="match status" value="1"/>
</dbReference>
<dbReference type="RefSeq" id="WP_038130945.1">
    <property type="nucleotide sequence ID" value="NZ_AUNB01000029.1"/>
</dbReference>
<dbReference type="GO" id="GO:0103118">
    <property type="term" value="F:UDP-3-O-[(3R)-3-hydroxyacyl]-glucosamine N-acyltransferase activity"/>
    <property type="evidence" value="ECO:0007669"/>
    <property type="project" value="UniProtKB-EC"/>
</dbReference>
<keyword evidence="2 7" id="KW-0441">Lipid A biosynthesis</keyword>
<comment type="function">
    <text evidence="7">Catalyzes the N-acylation of UDP-3-O-acylglucosamine using 3-hydroxyacyl-ACP as the acyl donor. Is involved in the biosynthesis of lipid A, a phosphorylated glycolipid that anchors the lipopolysaccharide to the outer membrane of the cell.</text>
</comment>
<name>A0A074KCI8_9RHOB</name>
<reference evidence="8 9" key="1">
    <citation type="journal article" date="2015" name="Antonie Van Leeuwenhoek">
        <title>Thioclava indica sp. nov., isolated from surface seawater of the Indian Ocean.</title>
        <authorList>
            <person name="Liu Y."/>
            <person name="Lai Q."/>
            <person name="Du J."/>
            <person name="Xu H."/>
            <person name="Jiang L."/>
            <person name="Shao Z."/>
        </authorList>
    </citation>
    <scope>NUCLEOTIDE SEQUENCE [LARGE SCALE GENOMIC DNA]</scope>
    <source>
        <strain evidence="8 9">DT23-4</strain>
    </source>
</reference>
<dbReference type="CDD" id="cd03352">
    <property type="entry name" value="LbH_LpxD"/>
    <property type="match status" value="1"/>
</dbReference>
<feature type="active site" description="Proton acceptor" evidence="7">
    <location>
        <position position="259"/>
    </location>
</feature>
<dbReference type="STRING" id="1353528.DT23_04175"/>
<keyword evidence="4 7" id="KW-0677">Repeat</keyword>
<evidence type="ECO:0000256" key="2">
    <source>
        <dbReference type="ARBA" id="ARBA00022556"/>
    </source>
</evidence>
<dbReference type="Proteomes" id="UP000027471">
    <property type="component" value="Unassembled WGS sequence"/>
</dbReference>
<evidence type="ECO:0000313" key="8">
    <source>
        <dbReference type="EMBL" id="KEO59282.1"/>
    </source>
</evidence>
<evidence type="ECO:0000256" key="5">
    <source>
        <dbReference type="ARBA" id="ARBA00023098"/>
    </source>
</evidence>
<dbReference type="GO" id="GO:0016410">
    <property type="term" value="F:N-acyltransferase activity"/>
    <property type="evidence" value="ECO:0007669"/>
    <property type="project" value="InterPro"/>
</dbReference>
<protein>
    <recommendedName>
        <fullName evidence="7">UDP-3-O-acylglucosamine N-acyltransferase</fullName>
        <ecNumber evidence="7">2.3.1.191</ecNumber>
    </recommendedName>
</protein>
<dbReference type="HAMAP" id="MF_00523">
    <property type="entry name" value="LpxD"/>
    <property type="match status" value="1"/>
</dbReference>
<keyword evidence="3 7" id="KW-0808">Transferase</keyword>
<sequence>MSQTIAQIAQALEAEAVGNLDLVVGSASEPASARADQIALAMNPKYGEGLAQGHARAAILWQGADWQSFGLEAAIFVTRPRLAMAGLSRAFDPGPEIAPGIHPSAVIDESAVIGAGAAIGPFTVIGRDVVIGANARIASHVSIAQDAQIGSDALILEQVHIGARVVIGARFICQPGARIGADGFSFVTPEPSMVEEARASLGKHAEIHEQPWVRIHSLGTVEIGDDVEVGANSCIDRGTVRATKIGAGTKLDNLVHVAHNVQVGRDCLLCAQVGIAGSTSIGDRVVLAGQVGVSDNIFIGDDVITGGGTDVYTNVPSGRVVWGSPAVKMDTQVEINKSLRRLPRLFAQVKDLRETVTRLTQKGGAE</sequence>
<accession>A0A074KCI8</accession>